<accession>A0A0F9M8G6</accession>
<dbReference type="AlphaFoldDB" id="A0A0F9M8G6"/>
<dbReference type="EMBL" id="LAZR01005003">
    <property type="protein sequence ID" value="KKN03730.1"/>
    <property type="molecule type" value="Genomic_DNA"/>
</dbReference>
<sequence>MEIYKTDRPLVEKHEAFEAGADAMFEGLRKKAVTLRIADQDIDVPGFDIVFIPEE</sequence>
<organism evidence="1">
    <name type="scientific">marine sediment metagenome</name>
    <dbReference type="NCBI Taxonomy" id="412755"/>
    <lineage>
        <taxon>unclassified sequences</taxon>
        <taxon>metagenomes</taxon>
        <taxon>ecological metagenomes</taxon>
    </lineage>
</organism>
<name>A0A0F9M8G6_9ZZZZ</name>
<proteinExistence type="predicted"/>
<gene>
    <name evidence="1" type="ORF">LCGC14_1104890</name>
</gene>
<reference evidence="1" key="1">
    <citation type="journal article" date="2015" name="Nature">
        <title>Complex archaea that bridge the gap between prokaryotes and eukaryotes.</title>
        <authorList>
            <person name="Spang A."/>
            <person name="Saw J.H."/>
            <person name="Jorgensen S.L."/>
            <person name="Zaremba-Niedzwiedzka K."/>
            <person name="Martijn J."/>
            <person name="Lind A.E."/>
            <person name="van Eijk R."/>
            <person name="Schleper C."/>
            <person name="Guy L."/>
            <person name="Ettema T.J."/>
        </authorList>
    </citation>
    <scope>NUCLEOTIDE SEQUENCE</scope>
</reference>
<evidence type="ECO:0000313" key="1">
    <source>
        <dbReference type="EMBL" id="KKN03730.1"/>
    </source>
</evidence>
<protein>
    <submittedName>
        <fullName evidence="1">Uncharacterized protein</fullName>
    </submittedName>
</protein>
<comment type="caution">
    <text evidence="1">The sequence shown here is derived from an EMBL/GenBank/DDBJ whole genome shotgun (WGS) entry which is preliminary data.</text>
</comment>